<dbReference type="AlphaFoldDB" id="A0A8J5NK23"/>
<organism evidence="1 2">
    <name type="scientific">Fusarium oxysporum f. sp. rapae</name>
    <dbReference type="NCBI Taxonomy" id="485398"/>
    <lineage>
        <taxon>Eukaryota</taxon>
        <taxon>Fungi</taxon>
        <taxon>Dikarya</taxon>
        <taxon>Ascomycota</taxon>
        <taxon>Pezizomycotina</taxon>
        <taxon>Sordariomycetes</taxon>
        <taxon>Hypocreomycetidae</taxon>
        <taxon>Hypocreales</taxon>
        <taxon>Nectriaceae</taxon>
        <taxon>Fusarium</taxon>
        <taxon>Fusarium oxysporum species complex</taxon>
    </lineage>
</organism>
<dbReference type="EMBL" id="JAELUQ010000011">
    <property type="protein sequence ID" value="KAG7406004.1"/>
    <property type="molecule type" value="Genomic_DNA"/>
</dbReference>
<name>A0A8J5NK23_FUSOX</name>
<gene>
    <name evidence="1" type="ORF">Forpe1208_v014176</name>
</gene>
<comment type="caution">
    <text evidence="1">The sequence shown here is derived from an EMBL/GenBank/DDBJ whole genome shotgun (WGS) entry which is preliminary data.</text>
</comment>
<sequence>MSAAVQTKSIDVHFKVKAGKKYKAILLESLQEHYGKYNVTFEDDEKKKLSITIKKNCDSYEQMKEELWPKLEATGVFKNWEVERIMVWHADNHCYYPVGNPYPGQ</sequence>
<evidence type="ECO:0000313" key="2">
    <source>
        <dbReference type="Proteomes" id="UP000694050"/>
    </source>
</evidence>
<proteinExistence type="predicted"/>
<reference evidence="1" key="1">
    <citation type="submission" date="2021-04" db="EMBL/GenBank/DDBJ databases">
        <title>First draft genome resource for Brassicaceae pathogens Fusarium oxysporum f. sp. raphani and Fusarium oxysporum f. sp. rapae.</title>
        <authorList>
            <person name="Asai S."/>
        </authorList>
    </citation>
    <scope>NUCLEOTIDE SEQUENCE</scope>
    <source>
        <strain evidence="1">Tf1208</strain>
    </source>
</reference>
<dbReference type="Proteomes" id="UP000694050">
    <property type="component" value="Unassembled WGS sequence"/>
</dbReference>
<evidence type="ECO:0000313" key="1">
    <source>
        <dbReference type="EMBL" id="KAG7406004.1"/>
    </source>
</evidence>
<accession>A0A8J5NK23</accession>
<protein>
    <submittedName>
        <fullName evidence="1">Uncharacterized protein</fullName>
    </submittedName>
</protein>